<dbReference type="EMBL" id="LAVV01009162">
    <property type="protein sequence ID" value="KNZ51102.1"/>
    <property type="molecule type" value="Genomic_DNA"/>
</dbReference>
<dbReference type="InterPro" id="IPR013103">
    <property type="entry name" value="RVT_2"/>
</dbReference>
<dbReference type="VEuPathDB" id="FungiDB:VP01_4094g1"/>
<protein>
    <recommendedName>
        <fullName evidence="2">Reverse transcriptase Ty1/copia-type domain-containing protein</fullName>
    </recommendedName>
</protein>
<evidence type="ECO:0000313" key="3">
    <source>
        <dbReference type="EMBL" id="KNZ51102.1"/>
    </source>
</evidence>
<feature type="compositionally biased region" description="Polar residues" evidence="1">
    <location>
        <begin position="25"/>
        <end position="55"/>
    </location>
</feature>
<evidence type="ECO:0000313" key="4">
    <source>
        <dbReference type="Proteomes" id="UP000037035"/>
    </source>
</evidence>
<evidence type="ECO:0000259" key="2">
    <source>
        <dbReference type="Pfam" id="PF07727"/>
    </source>
</evidence>
<proteinExistence type="predicted"/>
<name>A0A0L6US71_9BASI</name>
<feature type="region of interest" description="Disordered" evidence="1">
    <location>
        <begin position="1"/>
        <end position="64"/>
    </location>
</feature>
<accession>A0A0L6US71</accession>
<gene>
    <name evidence="3" type="ORF">VP01_4094g1</name>
</gene>
<reference evidence="3 4" key="1">
    <citation type="submission" date="2015-08" db="EMBL/GenBank/DDBJ databases">
        <title>Next Generation Sequencing and Analysis of the Genome of Puccinia sorghi L Schw, the Causal Agent of Maize Common Rust.</title>
        <authorList>
            <person name="Rochi L."/>
            <person name="Burguener G."/>
            <person name="Darino M."/>
            <person name="Turjanski A."/>
            <person name="Kreff E."/>
            <person name="Dieguez M.J."/>
            <person name="Sacco F."/>
        </authorList>
    </citation>
    <scope>NUCLEOTIDE SEQUENCE [LARGE SCALE GENOMIC DNA]</scope>
    <source>
        <strain evidence="3 4">RO10H11247</strain>
    </source>
</reference>
<sequence length="219" mass="24779">MFPGLKDKYQGEEPCLDPLDGAKENLSTIVQPVSSSEKADQSTQQSPPQEENLNLESPKAPKDISSQISTDNILLVDRRGNSVIVYLVENADDNTPQSYIHTINSSSSSFWKKAIKKEISNMYDHDLWMIVKKSQEQNRLNCTWVFKIKKKQLNLPIEYKARLCVKGFQQIKGTDYGITYAPTGKLLSLCMLIVFVLNKSLKIHQIDIKSAFLNAVELI</sequence>
<feature type="compositionally biased region" description="Basic and acidic residues" evidence="1">
    <location>
        <begin position="1"/>
        <end position="11"/>
    </location>
</feature>
<keyword evidence="4" id="KW-1185">Reference proteome</keyword>
<organism evidence="3 4">
    <name type="scientific">Puccinia sorghi</name>
    <dbReference type="NCBI Taxonomy" id="27349"/>
    <lineage>
        <taxon>Eukaryota</taxon>
        <taxon>Fungi</taxon>
        <taxon>Dikarya</taxon>
        <taxon>Basidiomycota</taxon>
        <taxon>Pucciniomycotina</taxon>
        <taxon>Pucciniomycetes</taxon>
        <taxon>Pucciniales</taxon>
        <taxon>Pucciniaceae</taxon>
        <taxon>Puccinia</taxon>
    </lineage>
</organism>
<dbReference type="Proteomes" id="UP000037035">
    <property type="component" value="Unassembled WGS sequence"/>
</dbReference>
<dbReference type="AlphaFoldDB" id="A0A0L6US71"/>
<dbReference type="Pfam" id="PF07727">
    <property type="entry name" value="RVT_2"/>
    <property type="match status" value="1"/>
</dbReference>
<dbReference type="OrthoDB" id="2796020at2759"/>
<feature type="domain" description="Reverse transcriptase Ty1/copia-type" evidence="2">
    <location>
        <begin position="126"/>
        <end position="215"/>
    </location>
</feature>
<comment type="caution">
    <text evidence="3">The sequence shown here is derived from an EMBL/GenBank/DDBJ whole genome shotgun (WGS) entry which is preliminary data.</text>
</comment>
<evidence type="ECO:0000256" key="1">
    <source>
        <dbReference type="SAM" id="MobiDB-lite"/>
    </source>
</evidence>